<dbReference type="Proteomes" id="UP000646053">
    <property type="component" value="Unassembled WGS sequence"/>
</dbReference>
<dbReference type="AlphaFoldDB" id="A0A8J7YYL7"/>
<dbReference type="RefSeq" id="WP_162421971.1">
    <property type="nucleotide sequence ID" value="NZ_WVIE01000003.1"/>
</dbReference>
<dbReference type="Pfam" id="PF05954">
    <property type="entry name" value="Phage_GPD"/>
    <property type="match status" value="1"/>
</dbReference>
<comment type="caution">
    <text evidence="1">The sequence shown here is derived from an EMBL/GenBank/DDBJ whole genome shotgun (WGS) entry which is preliminary data.</text>
</comment>
<accession>A0A8J7YYL7</accession>
<sequence length="356" mass="40080">MNLFSGAQTLAPTLDILINQRRLPIAAYADLLTTTVDQSVDTMGMFTLQIYTWDLVKGQVTWADDALFEIGNEVEIQMGYGNRSQRLMIGEITGLETQFEKDDYPTLVVRGHDFRYRLMLGEKTRSFKQMKESDIARKIATEANLAAQVEDTKIRLDHVWQHNQTDWNFLQTRANRINYDVTIEDKTLHFRPAQRQSASTLTLTWGETLLEFSPRLSVLSQVTQVEVRGWNPQEKKLFIGKASSKIEAPRPGSSKTGPAIAKQEFGAVKRAILDLPIASQEEADQIALQQFNQQASLYISAEGHCQGLPDLKAGINVTIAGVGRRFSGEYEVTSATHTYSRNVGYSTDFTARRKLP</sequence>
<reference evidence="1" key="1">
    <citation type="submission" date="2019-12" db="EMBL/GenBank/DDBJ databases">
        <title>High-Quality draft genome sequences of three cyanobacteria isolated from the limestone walls of the Old Cathedral of Coimbra.</title>
        <authorList>
            <person name="Tiago I."/>
            <person name="Soares F."/>
            <person name="Portugal A."/>
        </authorList>
    </citation>
    <scope>NUCLEOTIDE SEQUENCE</scope>
    <source>
        <strain evidence="1">A</strain>
    </source>
</reference>
<dbReference type="EMBL" id="WVIE01000003">
    <property type="protein sequence ID" value="NDJ16464.1"/>
    <property type="molecule type" value="Genomic_DNA"/>
</dbReference>
<proteinExistence type="predicted"/>
<name>A0A8J7YYL7_9CYAN</name>
<evidence type="ECO:0008006" key="3">
    <source>
        <dbReference type="Google" id="ProtNLM"/>
    </source>
</evidence>
<gene>
    <name evidence="1" type="ORF">GS601_04015</name>
</gene>
<dbReference type="SUPFAM" id="SSF69279">
    <property type="entry name" value="Phage tail proteins"/>
    <property type="match status" value="1"/>
</dbReference>
<keyword evidence="2" id="KW-1185">Reference proteome</keyword>
<organism evidence="1 2">
    <name type="scientific">Myxacorys almedinensis A</name>
    <dbReference type="NCBI Taxonomy" id="2690445"/>
    <lineage>
        <taxon>Bacteria</taxon>
        <taxon>Bacillati</taxon>
        <taxon>Cyanobacteriota</taxon>
        <taxon>Cyanophyceae</taxon>
        <taxon>Leptolyngbyales</taxon>
        <taxon>Leptolyngbyaceae</taxon>
        <taxon>Myxacorys</taxon>
        <taxon>Myxacorys almedinensis</taxon>
    </lineage>
</organism>
<evidence type="ECO:0000313" key="2">
    <source>
        <dbReference type="Proteomes" id="UP000646053"/>
    </source>
</evidence>
<protein>
    <recommendedName>
        <fullName evidence="3">Phage late control D family protein</fullName>
    </recommendedName>
</protein>
<evidence type="ECO:0000313" key="1">
    <source>
        <dbReference type="EMBL" id="NDJ16464.1"/>
    </source>
</evidence>